<reference evidence="1 2" key="1">
    <citation type="journal article" date="2020" name="Cell">
        <title>Large-Scale Comparative Analyses of Tick Genomes Elucidate Their Genetic Diversity and Vector Capacities.</title>
        <authorList>
            <consortium name="Tick Genome and Microbiome Consortium (TIGMIC)"/>
            <person name="Jia N."/>
            <person name="Wang J."/>
            <person name="Shi W."/>
            <person name="Du L."/>
            <person name="Sun Y."/>
            <person name="Zhan W."/>
            <person name="Jiang J.F."/>
            <person name="Wang Q."/>
            <person name="Zhang B."/>
            <person name="Ji P."/>
            <person name="Bell-Sakyi L."/>
            <person name="Cui X.M."/>
            <person name="Yuan T.T."/>
            <person name="Jiang B.G."/>
            <person name="Yang W.F."/>
            <person name="Lam T.T."/>
            <person name="Chang Q.C."/>
            <person name="Ding S.J."/>
            <person name="Wang X.J."/>
            <person name="Zhu J.G."/>
            <person name="Ruan X.D."/>
            <person name="Zhao L."/>
            <person name="Wei J.T."/>
            <person name="Ye R.Z."/>
            <person name="Que T.C."/>
            <person name="Du C.H."/>
            <person name="Zhou Y.H."/>
            <person name="Cheng J.X."/>
            <person name="Dai P.F."/>
            <person name="Guo W.B."/>
            <person name="Han X.H."/>
            <person name="Huang E.J."/>
            <person name="Li L.F."/>
            <person name="Wei W."/>
            <person name="Gao Y.C."/>
            <person name="Liu J.Z."/>
            <person name="Shao H.Z."/>
            <person name="Wang X."/>
            <person name="Wang C.C."/>
            <person name="Yang T.C."/>
            <person name="Huo Q.B."/>
            <person name="Li W."/>
            <person name="Chen H.Y."/>
            <person name="Chen S.E."/>
            <person name="Zhou L.G."/>
            <person name="Ni X.B."/>
            <person name="Tian J.H."/>
            <person name="Sheng Y."/>
            <person name="Liu T."/>
            <person name="Pan Y.S."/>
            <person name="Xia L.Y."/>
            <person name="Li J."/>
            <person name="Zhao F."/>
            <person name="Cao W.C."/>
        </authorList>
    </citation>
    <scope>NUCLEOTIDE SEQUENCE [LARGE SCALE GENOMIC DNA]</scope>
    <source>
        <strain evidence="1">Iper-2018</strain>
    </source>
</reference>
<organism evidence="1 2">
    <name type="scientific">Ixodes persulcatus</name>
    <name type="common">Taiga tick</name>
    <dbReference type="NCBI Taxonomy" id="34615"/>
    <lineage>
        <taxon>Eukaryota</taxon>
        <taxon>Metazoa</taxon>
        <taxon>Ecdysozoa</taxon>
        <taxon>Arthropoda</taxon>
        <taxon>Chelicerata</taxon>
        <taxon>Arachnida</taxon>
        <taxon>Acari</taxon>
        <taxon>Parasitiformes</taxon>
        <taxon>Ixodida</taxon>
        <taxon>Ixodoidea</taxon>
        <taxon>Ixodidae</taxon>
        <taxon>Ixodinae</taxon>
        <taxon>Ixodes</taxon>
    </lineage>
</organism>
<protein>
    <submittedName>
        <fullName evidence="1">Uncharacterized protein</fullName>
    </submittedName>
</protein>
<accession>A0AC60QWC0</accession>
<keyword evidence="2" id="KW-1185">Reference proteome</keyword>
<dbReference type="Proteomes" id="UP000805193">
    <property type="component" value="Unassembled WGS sequence"/>
</dbReference>
<dbReference type="EMBL" id="JABSTQ010004362">
    <property type="protein sequence ID" value="KAG0442431.1"/>
    <property type="molecule type" value="Genomic_DNA"/>
</dbReference>
<evidence type="ECO:0000313" key="1">
    <source>
        <dbReference type="EMBL" id="KAG0442431.1"/>
    </source>
</evidence>
<name>A0AC60QWC0_IXOPE</name>
<gene>
    <name evidence="1" type="ORF">HPB47_015711</name>
</gene>
<proteinExistence type="predicted"/>
<evidence type="ECO:0000313" key="2">
    <source>
        <dbReference type="Proteomes" id="UP000805193"/>
    </source>
</evidence>
<sequence>MRWAYTNGVLGLHQRIPTLSHLKNAENSRFPLGMRAARCRLGGLRWVMAEAATRTPVPLVLAVCPTLEDDWEATLDSLFCSLPEEYIGAKLLEEKPSEVVQILPGLLLGYMTLTGLNKLEPDRPYQTFCKGGQRIILFSVTATSPLRLSIPWVSCAGTNGTVGSVAKLVRLEGQIKVDKALEPRPVWWMSNLTPVVLEELSVELGGPGGGGRVVAAVMDHLLAGSVRKFWVYSTGFIRNAIVDMAKRGNVTFDGIPTH</sequence>
<comment type="caution">
    <text evidence="1">The sequence shown here is derived from an EMBL/GenBank/DDBJ whole genome shotgun (WGS) entry which is preliminary data.</text>
</comment>